<accession>A0A4Z2HI98</accession>
<dbReference type="AlphaFoldDB" id="A0A4Z2HI98"/>
<protein>
    <submittedName>
        <fullName evidence="2">Uncharacterized protein</fullName>
    </submittedName>
</protein>
<feature type="compositionally biased region" description="Basic and acidic residues" evidence="1">
    <location>
        <begin position="58"/>
        <end position="80"/>
    </location>
</feature>
<reference evidence="2 3" key="1">
    <citation type="submission" date="2019-03" db="EMBL/GenBank/DDBJ databases">
        <title>First draft genome of Liparis tanakae, snailfish: a comprehensive survey of snailfish specific genes.</title>
        <authorList>
            <person name="Kim W."/>
            <person name="Song I."/>
            <person name="Jeong J.-H."/>
            <person name="Kim D."/>
            <person name="Kim S."/>
            <person name="Ryu S."/>
            <person name="Song J.Y."/>
            <person name="Lee S.K."/>
        </authorList>
    </citation>
    <scope>NUCLEOTIDE SEQUENCE [LARGE SCALE GENOMIC DNA]</scope>
    <source>
        <tissue evidence="2">Muscle</tissue>
    </source>
</reference>
<feature type="region of interest" description="Disordered" evidence="1">
    <location>
        <begin position="58"/>
        <end position="93"/>
    </location>
</feature>
<gene>
    <name evidence="2" type="ORF">EYF80_024325</name>
</gene>
<evidence type="ECO:0000256" key="1">
    <source>
        <dbReference type="SAM" id="MobiDB-lite"/>
    </source>
</evidence>
<feature type="region of interest" description="Disordered" evidence="1">
    <location>
        <begin position="132"/>
        <end position="194"/>
    </location>
</feature>
<comment type="caution">
    <text evidence="2">The sequence shown here is derived from an EMBL/GenBank/DDBJ whole genome shotgun (WGS) entry which is preliminary data.</text>
</comment>
<organism evidence="2 3">
    <name type="scientific">Liparis tanakae</name>
    <name type="common">Tanaka's snailfish</name>
    <dbReference type="NCBI Taxonomy" id="230148"/>
    <lineage>
        <taxon>Eukaryota</taxon>
        <taxon>Metazoa</taxon>
        <taxon>Chordata</taxon>
        <taxon>Craniata</taxon>
        <taxon>Vertebrata</taxon>
        <taxon>Euteleostomi</taxon>
        <taxon>Actinopterygii</taxon>
        <taxon>Neopterygii</taxon>
        <taxon>Teleostei</taxon>
        <taxon>Neoteleostei</taxon>
        <taxon>Acanthomorphata</taxon>
        <taxon>Eupercaria</taxon>
        <taxon>Perciformes</taxon>
        <taxon>Cottioidei</taxon>
        <taxon>Cottales</taxon>
        <taxon>Liparidae</taxon>
        <taxon>Liparis</taxon>
    </lineage>
</organism>
<evidence type="ECO:0000313" key="2">
    <source>
        <dbReference type="EMBL" id="TNN65506.1"/>
    </source>
</evidence>
<proteinExistence type="predicted"/>
<dbReference type="EMBL" id="SRLO01000234">
    <property type="protein sequence ID" value="TNN65506.1"/>
    <property type="molecule type" value="Genomic_DNA"/>
</dbReference>
<dbReference type="Proteomes" id="UP000314294">
    <property type="component" value="Unassembled WGS sequence"/>
</dbReference>
<keyword evidence="3" id="KW-1185">Reference proteome</keyword>
<evidence type="ECO:0000313" key="3">
    <source>
        <dbReference type="Proteomes" id="UP000314294"/>
    </source>
</evidence>
<sequence>MQPGGEQVRQLWWQKVKRLLWSLDHSKRYMSFTYSDSDDRGAHQNYLVIKDALTLRGHDKRPDHRAGGIRYSRPDAREESVESSQIGVGGSLPLRSTDTSNLNSIPLPWSLHPSCMLLRLIGQEINPQDAGMACGRRAQGTNYSSGSHRLPLHLPQPPCLGASSRAEADDTLLLSPERRSHEGSTSAPSAAVSD</sequence>
<name>A0A4Z2HI98_9TELE</name>